<dbReference type="Gene3D" id="3.40.50.1110">
    <property type="entry name" value="SGNH hydrolase"/>
    <property type="match status" value="1"/>
</dbReference>
<dbReference type="EMBL" id="OY660879">
    <property type="protein sequence ID" value="CAJ1076948.1"/>
    <property type="molecule type" value="Genomic_DNA"/>
</dbReference>
<reference evidence="2" key="1">
    <citation type="submission" date="2023-08" db="EMBL/GenBank/DDBJ databases">
        <authorList>
            <person name="Alioto T."/>
            <person name="Alioto T."/>
            <person name="Gomez Garrido J."/>
        </authorList>
    </citation>
    <scope>NUCLEOTIDE SEQUENCE</scope>
</reference>
<organism evidence="2 4">
    <name type="scientific">Xyrichtys novacula</name>
    <name type="common">Pearly razorfish</name>
    <name type="synonym">Hemipteronotus novacula</name>
    <dbReference type="NCBI Taxonomy" id="13765"/>
    <lineage>
        <taxon>Eukaryota</taxon>
        <taxon>Metazoa</taxon>
        <taxon>Chordata</taxon>
        <taxon>Craniata</taxon>
        <taxon>Vertebrata</taxon>
        <taxon>Euteleostomi</taxon>
        <taxon>Actinopterygii</taxon>
        <taxon>Neopterygii</taxon>
        <taxon>Teleostei</taxon>
        <taxon>Neoteleostei</taxon>
        <taxon>Acanthomorphata</taxon>
        <taxon>Eupercaria</taxon>
        <taxon>Labriformes</taxon>
        <taxon>Labridae</taxon>
        <taxon>Xyrichtys</taxon>
    </lineage>
</organism>
<sequence length="123" mass="13842">MDKRAPQQDDVVVEKVVLSFGINGRQNKSDTTVKSVQGAIRSTKRRFPYAQVWVPLINFSSALPNDEKENLQSLNAHIKKNMGFIPPLPEEKFVTTVDDVHWTSETGAAMFDHWTAFLNLSAP</sequence>
<accession>A0AAV1GTW1</accession>
<name>A0AAV1GTW1_XYRNO</name>
<dbReference type="InterPro" id="IPR036514">
    <property type="entry name" value="SGNH_hydro_sf"/>
</dbReference>
<evidence type="ECO:0000313" key="4">
    <source>
        <dbReference type="Proteomes" id="UP001178508"/>
    </source>
</evidence>
<dbReference type="EMBL" id="OY660879">
    <property type="protein sequence ID" value="CAJ1076944.1"/>
    <property type="molecule type" value="Genomic_DNA"/>
</dbReference>
<evidence type="ECO:0000313" key="2">
    <source>
        <dbReference type="EMBL" id="CAJ1076948.1"/>
    </source>
</evidence>
<keyword evidence="4" id="KW-1185">Reference proteome</keyword>
<dbReference type="SUPFAM" id="SSF52266">
    <property type="entry name" value="SGNH hydrolase"/>
    <property type="match status" value="1"/>
</dbReference>
<protein>
    <submittedName>
        <fullName evidence="2">Uncharacterized protein</fullName>
    </submittedName>
</protein>
<dbReference type="Proteomes" id="UP001178508">
    <property type="component" value="Chromosome 16"/>
</dbReference>
<gene>
    <name evidence="3" type="ORF">XNOV1_A016741</name>
    <name evidence="1" type="ORF">XNOV1_A026841</name>
    <name evidence="2" type="ORF">XNOV1_A038464</name>
</gene>
<dbReference type="AlphaFoldDB" id="A0AAV1GTW1"/>
<proteinExistence type="predicted"/>
<evidence type="ECO:0000313" key="1">
    <source>
        <dbReference type="EMBL" id="CAJ1076944.1"/>
    </source>
</evidence>
<evidence type="ECO:0000313" key="3">
    <source>
        <dbReference type="EMBL" id="CAJ1076950.1"/>
    </source>
</evidence>
<dbReference type="EMBL" id="OY660879">
    <property type="protein sequence ID" value="CAJ1076950.1"/>
    <property type="molecule type" value="Genomic_DNA"/>
</dbReference>